<reference evidence="1 2" key="1">
    <citation type="submission" date="2015-09" db="EMBL/GenBank/DDBJ databases">
        <title>Identification and resolution of microdiversity through metagenomic sequencing of parallel consortia.</title>
        <authorList>
            <person name="Nelson W.C."/>
            <person name="Romine M.F."/>
            <person name="Lindemann S.R."/>
        </authorList>
    </citation>
    <scope>NUCLEOTIDE SEQUENCE [LARGE SCALE GENOMIC DNA]</scope>
    <source>
        <strain evidence="1">Ana</strain>
    </source>
</reference>
<evidence type="ECO:0000313" key="1">
    <source>
        <dbReference type="EMBL" id="KPQ31489.1"/>
    </source>
</evidence>
<proteinExistence type="predicted"/>
<comment type="caution">
    <text evidence="1">The sequence shown here is derived from an EMBL/GenBank/DDBJ whole genome shotgun (WGS) entry which is preliminary data.</text>
</comment>
<dbReference type="Pfam" id="PF26125">
    <property type="entry name" value="AcrVA2-like"/>
    <property type="match status" value="1"/>
</dbReference>
<evidence type="ECO:0000313" key="2">
    <source>
        <dbReference type="Proteomes" id="UP000050465"/>
    </source>
</evidence>
<gene>
    <name evidence="1" type="ORF">HLUCCA11_23635</name>
</gene>
<accession>A0A0P7ZFR3</accession>
<sequence>MTSLHNVLNTFSPKKKLTLVQIIKAANRLERIALEAPLKNSLGLTLEQFETSYEQTMAILGARKYQSPKHYPDMNRWLKLIAENYIKVFGTHFPLMAKDEAFYATTNTIGAIVGSGAPPAIYHLSASLGNALKQTDLPSDQLVTMKRAVDCGIFCLPNGLLTNPDGDWLECIAFAYTMPTDETWLNFGERRCLRAMQCGLTNKPIIILMANTKSAIYGTNICFDSNDTPKLKISVVEDGLAVQTGNAVNAVKDQEAEARFIDELRNLALQCLLLMQVQPELISLGEILEPSIGAKKRGFATTHRSSKPVLSPNWLGKDYASQRVSERKSFQAEKTKTRDSPRTHWRRGHYRRSLYGSRDAKEPTYRMSWIEPVIVNPGFHP</sequence>
<dbReference type="InterPro" id="IPR058915">
    <property type="entry name" value="AcrVA2-like"/>
</dbReference>
<name>A0A0P7ZFR3_9CYAN</name>
<dbReference type="AlphaFoldDB" id="A0A0P7ZFR3"/>
<dbReference type="Proteomes" id="UP000050465">
    <property type="component" value="Unassembled WGS sequence"/>
</dbReference>
<protein>
    <submittedName>
        <fullName evidence="1">Uncharacterized protein</fullName>
    </submittedName>
</protein>
<organism evidence="1 2">
    <name type="scientific">Phormidesmis priestleyi Ana</name>
    <dbReference type="NCBI Taxonomy" id="1666911"/>
    <lineage>
        <taxon>Bacteria</taxon>
        <taxon>Bacillati</taxon>
        <taxon>Cyanobacteriota</taxon>
        <taxon>Cyanophyceae</taxon>
        <taxon>Leptolyngbyales</taxon>
        <taxon>Leptolyngbyaceae</taxon>
        <taxon>Phormidesmis</taxon>
    </lineage>
</organism>
<dbReference type="EMBL" id="LJZR01000100">
    <property type="protein sequence ID" value="KPQ31489.1"/>
    <property type="molecule type" value="Genomic_DNA"/>
</dbReference>